<dbReference type="GO" id="GO:0051087">
    <property type="term" value="F:protein-folding chaperone binding"/>
    <property type="evidence" value="ECO:0007669"/>
    <property type="project" value="InterPro"/>
</dbReference>
<evidence type="ECO:0000313" key="5">
    <source>
        <dbReference type="EMBL" id="RPA83708.1"/>
    </source>
</evidence>
<dbReference type="InterPro" id="IPR036386">
    <property type="entry name" value="HscB_C_sf"/>
</dbReference>
<dbReference type="InterPro" id="IPR009073">
    <property type="entry name" value="HscB_oligo_C"/>
</dbReference>
<dbReference type="GO" id="GO:0051259">
    <property type="term" value="P:protein complex oligomerization"/>
    <property type="evidence" value="ECO:0007669"/>
    <property type="project" value="InterPro"/>
</dbReference>
<evidence type="ECO:0000259" key="4">
    <source>
        <dbReference type="Pfam" id="PF07743"/>
    </source>
</evidence>
<dbReference type="InterPro" id="IPR036869">
    <property type="entry name" value="J_dom_sf"/>
</dbReference>
<dbReference type="AlphaFoldDB" id="A0A3N4IG97"/>
<dbReference type="Pfam" id="PF07743">
    <property type="entry name" value="HSCB_C"/>
    <property type="match status" value="1"/>
</dbReference>
<comment type="similarity">
    <text evidence="1">Belongs to the HscB family.</text>
</comment>
<dbReference type="OrthoDB" id="448954at2759"/>
<accession>A0A3N4IG97</accession>
<dbReference type="GO" id="GO:0005739">
    <property type="term" value="C:mitochondrion"/>
    <property type="evidence" value="ECO:0007669"/>
    <property type="project" value="TreeGrafter"/>
</dbReference>
<evidence type="ECO:0000256" key="2">
    <source>
        <dbReference type="ARBA" id="ARBA00023186"/>
    </source>
</evidence>
<dbReference type="SUPFAM" id="SSF47144">
    <property type="entry name" value="HSC20 (HSCB), C-terminal oligomerisation domain"/>
    <property type="match status" value="1"/>
</dbReference>
<feature type="region of interest" description="Disordered" evidence="3">
    <location>
        <begin position="11"/>
        <end position="48"/>
    </location>
</feature>
<dbReference type="Proteomes" id="UP000275078">
    <property type="component" value="Unassembled WGS sequence"/>
</dbReference>
<dbReference type="Gene3D" id="1.20.1280.20">
    <property type="entry name" value="HscB, C-terminal domain"/>
    <property type="match status" value="1"/>
</dbReference>
<proteinExistence type="inferred from homology"/>
<dbReference type="STRING" id="1160509.A0A3N4IG97"/>
<protein>
    <submittedName>
        <fullName evidence="5">Co-chaperone Hsc20</fullName>
    </submittedName>
</protein>
<name>A0A3N4IG97_ASCIM</name>
<dbReference type="PANTHER" id="PTHR14021:SF15">
    <property type="entry name" value="IRON-SULFUR CLUSTER CO-CHAPERONE PROTEIN HSCB"/>
    <property type="match status" value="1"/>
</dbReference>
<feature type="domain" description="Co-chaperone HscB C-terminal oligomerisation" evidence="4">
    <location>
        <begin position="143"/>
        <end position="213"/>
    </location>
</feature>
<evidence type="ECO:0000313" key="6">
    <source>
        <dbReference type="Proteomes" id="UP000275078"/>
    </source>
</evidence>
<dbReference type="NCBIfam" id="TIGR00714">
    <property type="entry name" value="hscB"/>
    <property type="match status" value="1"/>
</dbReference>
<dbReference type="EMBL" id="ML119663">
    <property type="protein sequence ID" value="RPA83708.1"/>
    <property type="molecule type" value="Genomic_DNA"/>
</dbReference>
<organism evidence="5 6">
    <name type="scientific">Ascobolus immersus RN42</name>
    <dbReference type="NCBI Taxonomy" id="1160509"/>
    <lineage>
        <taxon>Eukaryota</taxon>
        <taxon>Fungi</taxon>
        <taxon>Dikarya</taxon>
        <taxon>Ascomycota</taxon>
        <taxon>Pezizomycotina</taxon>
        <taxon>Pezizomycetes</taxon>
        <taxon>Pezizales</taxon>
        <taxon>Ascobolaceae</taxon>
        <taxon>Ascobolus</taxon>
    </lineage>
</organism>
<evidence type="ECO:0000256" key="3">
    <source>
        <dbReference type="SAM" id="MobiDB-lite"/>
    </source>
</evidence>
<evidence type="ECO:0000256" key="1">
    <source>
        <dbReference type="ARBA" id="ARBA00010476"/>
    </source>
</evidence>
<dbReference type="SUPFAM" id="SSF46565">
    <property type="entry name" value="Chaperone J-domain"/>
    <property type="match status" value="1"/>
</dbReference>
<feature type="compositionally biased region" description="Polar residues" evidence="3">
    <location>
        <begin position="32"/>
        <end position="48"/>
    </location>
</feature>
<dbReference type="GO" id="GO:0001671">
    <property type="term" value="F:ATPase activator activity"/>
    <property type="evidence" value="ECO:0007669"/>
    <property type="project" value="InterPro"/>
</dbReference>
<gene>
    <name evidence="5" type="ORF">BJ508DRAFT_304581</name>
</gene>
<sequence>MRTLLHSLRQVASRRQQPLLRKGPPPSSPSSTTLRHYSDTSSQPPKNRTIYSLFPQTLPSGPPPSGPFSIDTRALRQEFLKLQQTSHPDLQHSNPTSSTASSSLLNSAYSTLCSPLLRAEYLLHGRGIDVKAEDASGEEEVGQEVLLEVFEMQERIEEAEGEEEIEVLREQNEAEIVELVERLEVAFEGDDLEAARRLTVMLRFREGVRQALKDWEPGKEVRLVH</sequence>
<dbReference type="Gene3D" id="1.10.287.110">
    <property type="entry name" value="DnaJ domain"/>
    <property type="match status" value="1"/>
</dbReference>
<dbReference type="GO" id="GO:0044571">
    <property type="term" value="P:[2Fe-2S] cluster assembly"/>
    <property type="evidence" value="ECO:0007669"/>
    <property type="project" value="InterPro"/>
</dbReference>
<reference evidence="5 6" key="1">
    <citation type="journal article" date="2018" name="Nat. Ecol. Evol.">
        <title>Pezizomycetes genomes reveal the molecular basis of ectomycorrhizal truffle lifestyle.</title>
        <authorList>
            <person name="Murat C."/>
            <person name="Payen T."/>
            <person name="Noel B."/>
            <person name="Kuo A."/>
            <person name="Morin E."/>
            <person name="Chen J."/>
            <person name="Kohler A."/>
            <person name="Krizsan K."/>
            <person name="Balestrini R."/>
            <person name="Da Silva C."/>
            <person name="Montanini B."/>
            <person name="Hainaut M."/>
            <person name="Levati E."/>
            <person name="Barry K.W."/>
            <person name="Belfiori B."/>
            <person name="Cichocki N."/>
            <person name="Clum A."/>
            <person name="Dockter R.B."/>
            <person name="Fauchery L."/>
            <person name="Guy J."/>
            <person name="Iotti M."/>
            <person name="Le Tacon F."/>
            <person name="Lindquist E.A."/>
            <person name="Lipzen A."/>
            <person name="Malagnac F."/>
            <person name="Mello A."/>
            <person name="Molinier V."/>
            <person name="Miyauchi S."/>
            <person name="Poulain J."/>
            <person name="Riccioni C."/>
            <person name="Rubini A."/>
            <person name="Sitrit Y."/>
            <person name="Splivallo R."/>
            <person name="Traeger S."/>
            <person name="Wang M."/>
            <person name="Zifcakova L."/>
            <person name="Wipf D."/>
            <person name="Zambonelli A."/>
            <person name="Paolocci F."/>
            <person name="Nowrousian M."/>
            <person name="Ottonello S."/>
            <person name="Baldrian P."/>
            <person name="Spatafora J.W."/>
            <person name="Henrissat B."/>
            <person name="Nagy L.G."/>
            <person name="Aury J.M."/>
            <person name="Wincker P."/>
            <person name="Grigoriev I.V."/>
            <person name="Bonfante P."/>
            <person name="Martin F.M."/>
        </authorList>
    </citation>
    <scope>NUCLEOTIDE SEQUENCE [LARGE SCALE GENOMIC DNA]</scope>
    <source>
        <strain evidence="5 6">RN42</strain>
    </source>
</reference>
<dbReference type="PANTHER" id="PTHR14021">
    <property type="entry name" value="IRON-SULFUR CLUSTER CO-CHAPERONE PROTEIN HSCB"/>
    <property type="match status" value="1"/>
</dbReference>
<keyword evidence="2" id="KW-0143">Chaperone</keyword>
<dbReference type="InterPro" id="IPR004640">
    <property type="entry name" value="HscB"/>
</dbReference>
<keyword evidence="6" id="KW-1185">Reference proteome</keyword>